<evidence type="ECO:0000256" key="1">
    <source>
        <dbReference type="ARBA" id="ARBA00004148"/>
    </source>
</evidence>
<keyword evidence="8" id="KW-0072">Autophagy</keyword>
<dbReference type="EMBL" id="LT598463">
    <property type="protein sequence ID" value="SCU88251.1"/>
    <property type="molecule type" value="Genomic_DNA"/>
</dbReference>
<dbReference type="GO" id="GO:0005774">
    <property type="term" value="C:vacuolar membrane"/>
    <property type="evidence" value="ECO:0007669"/>
    <property type="project" value="UniProtKB-SubCell"/>
</dbReference>
<dbReference type="InterPro" id="IPR018791">
    <property type="entry name" value="UV_resistance/autophagy_Atg14"/>
</dbReference>
<keyword evidence="5" id="KW-0813">Transport</keyword>
<comment type="subcellular location">
    <subcellularLocation>
        <location evidence="2">Preautophagosomal structure membrane</location>
        <topology evidence="2">Peripheral membrane protein</topology>
    </subcellularLocation>
    <subcellularLocation>
        <location evidence="1">Vacuole membrane</location>
        <topology evidence="1">Peripheral membrane protein</topology>
    </subcellularLocation>
</comment>
<dbReference type="InterPro" id="IPR023261">
    <property type="entry name" value="Autophagy-related_protein_14"/>
</dbReference>
<reference evidence="12 13" key="1">
    <citation type="submission" date="2016-03" db="EMBL/GenBank/DDBJ databases">
        <authorList>
            <person name="Devillers H."/>
        </authorList>
    </citation>
    <scope>NUCLEOTIDE SEQUENCE [LARGE SCALE GENOMIC DNA]</scope>
    <source>
        <strain evidence="12">CBS 11717</strain>
    </source>
</reference>
<gene>
    <name evidence="12" type="ORF">LAMI_0D09362G</name>
</gene>
<evidence type="ECO:0000256" key="4">
    <source>
        <dbReference type="ARBA" id="ARBA00013807"/>
    </source>
</evidence>
<dbReference type="AlphaFoldDB" id="A0A1G4JDU1"/>
<evidence type="ECO:0000256" key="10">
    <source>
        <dbReference type="ARBA" id="ARBA00023136"/>
    </source>
</evidence>
<dbReference type="GO" id="GO:0016236">
    <property type="term" value="P:macroautophagy"/>
    <property type="evidence" value="ECO:0007669"/>
    <property type="project" value="InterPro"/>
</dbReference>
<protein>
    <recommendedName>
        <fullName evidence="4">Autophagy-related protein 14</fullName>
    </recommendedName>
</protein>
<proteinExistence type="inferred from homology"/>
<evidence type="ECO:0000256" key="11">
    <source>
        <dbReference type="SAM" id="MobiDB-lite"/>
    </source>
</evidence>
<keyword evidence="9" id="KW-0175">Coiled coil</keyword>
<evidence type="ECO:0000256" key="3">
    <source>
        <dbReference type="ARBA" id="ARBA00009574"/>
    </source>
</evidence>
<feature type="region of interest" description="Disordered" evidence="11">
    <location>
        <begin position="112"/>
        <end position="134"/>
    </location>
</feature>
<comment type="similarity">
    <text evidence="3">Belongs to the ATG14 family.</text>
</comment>
<keyword evidence="13" id="KW-1185">Reference proteome</keyword>
<dbReference type="GO" id="GO:0034045">
    <property type="term" value="C:phagophore assembly site membrane"/>
    <property type="evidence" value="ECO:0007669"/>
    <property type="project" value="UniProtKB-SubCell"/>
</dbReference>
<evidence type="ECO:0000313" key="13">
    <source>
        <dbReference type="Proteomes" id="UP000191024"/>
    </source>
</evidence>
<feature type="compositionally biased region" description="Basic and acidic residues" evidence="11">
    <location>
        <begin position="113"/>
        <end position="123"/>
    </location>
</feature>
<evidence type="ECO:0000256" key="6">
    <source>
        <dbReference type="ARBA" id="ARBA00022554"/>
    </source>
</evidence>
<keyword evidence="6" id="KW-0926">Vacuole</keyword>
<evidence type="ECO:0000256" key="2">
    <source>
        <dbReference type="ARBA" id="ARBA00004623"/>
    </source>
</evidence>
<accession>A0A1G4JDU1</accession>
<dbReference type="Proteomes" id="UP000191024">
    <property type="component" value="Chromosome D"/>
</dbReference>
<evidence type="ECO:0000256" key="7">
    <source>
        <dbReference type="ARBA" id="ARBA00022927"/>
    </source>
</evidence>
<keyword evidence="10" id="KW-0472">Membrane</keyword>
<evidence type="ECO:0000256" key="9">
    <source>
        <dbReference type="ARBA" id="ARBA00023054"/>
    </source>
</evidence>
<sequence length="329" mass="38187">MSVTCCVCHKSSREVFCAHCMTSSPSLLLRRRIETAEAQKSRDLLREKVDVIMRKAMTGEAEELLSRHLMNLKILQLKRNISRMKYKLEQKRLSIHAKKQKFVSLQQEIVQGDENRRDSKDAKGGSPMGKRLNSEHNEIEQKLVQVSRVFFSTRALKFQELVKLFLVRQRDHPDFPFTISFQPVINLQNMYKLPQNVIRSSLDSIWEFVHIASRVLCVQVPLHGTSADVIESLAWLAMALLVLVRHFQLVPQNALDDRLVLQEILENYDIDGMFYHTLMNRDLDLPSVGEKRNPVDFEFCHWQVQLLLQSSGELSEINNSIDDKWFLVG</sequence>
<organism evidence="12 13">
    <name type="scientific">Lachancea mirantina</name>
    <dbReference type="NCBI Taxonomy" id="1230905"/>
    <lineage>
        <taxon>Eukaryota</taxon>
        <taxon>Fungi</taxon>
        <taxon>Dikarya</taxon>
        <taxon>Ascomycota</taxon>
        <taxon>Saccharomycotina</taxon>
        <taxon>Saccharomycetes</taxon>
        <taxon>Saccharomycetales</taxon>
        <taxon>Saccharomycetaceae</taxon>
        <taxon>Lachancea</taxon>
    </lineage>
</organism>
<dbReference type="PRINTS" id="PR02030">
    <property type="entry name" value="AUTOPHGYRP14"/>
</dbReference>
<dbReference type="Pfam" id="PF10186">
    <property type="entry name" value="ATG14"/>
    <property type="match status" value="1"/>
</dbReference>
<evidence type="ECO:0000256" key="5">
    <source>
        <dbReference type="ARBA" id="ARBA00022448"/>
    </source>
</evidence>
<dbReference type="STRING" id="1230905.A0A1G4JDU1"/>
<evidence type="ECO:0000256" key="8">
    <source>
        <dbReference type="ARBA" id="ARBA00023006"/>
    </source>
</evidence>
<keyword evidence="7" id="KW-0653">Protein transport</keyword>
<evidence type="ECO:0000313" key="12">
    <source>
        <dbReference type="EMBL" id="SCU88251.1"/>
    </source>
</evidence>
<dbReference type="GO" id="GO:0032991">
    <property type="term" value="C:protein-containing complex"/>
    <property type="evidence" value="ECO:0007669"/>
    <property type="project" value="UniProtKB-ARBA"/>
</dbReference>
<dbReference type="OrthoDB" id="4068791at2759"/>
<dbReference type="GO" id="GO:0015031">
    <property type="term" value="P:protein transport"/>
    <property type="evidence" value="ECO:0007669"/>
    <property type="project" value="UniProtKB-KW"/>
</dbReference>
<name>A0A1G4JDU1_9SACH</name>